<dbReference type="Gene3D" id="1.10.1660.10">
    <property type="match status" value="1"/>
</dbReference>
<organism evidence="2 3">
    <name type="scientific">Rhodococcus qingshengii</name>
    <dbReference type="NCBI Taxonomy" id="334542"/>
    <lineage>
        <taxon>Bacteria</taxon>
        <taxon>Bacillati</taxon>
        <taxon>Actinomycetota</taxon>
        <taxon>Actinomycetes</taxon>
        <taxon>Mycobacteriales</taxon>
        <taxon>Nocardiaceae</taxon>
        <taxon>Rhodococcus</taxon>
        <taxon>Rhodococcus erythropolis group</taxon>
    </lineage>
</organism>
<dbReference type="InterPro" id="IPR041657">
    <property type="entry name" value="HTH_17"/>
</dbReference>
<protein>
    <submittedName>
        <fullName evidence="2">Helix-turn-helix domain-containing protein</fullName>
    </submittedName>
</protein>
<name>A0AAW6L8U0_RHOSG</name>
<dbReference type="Proteomes" id="UP001217325">
    <property type="component" value="Unassembled WGS sequence"/>
</dbReference>
<proteinExistence type="predicted"/>
<evidence type="ECO:0000313" key="2">
    <source>
        <dbReference type="EMBL" id="MDE8644222.1"/>
    </source>
</evidence>
<feature type="domain" description="Helix-turn-helix" evidence="1">
    <location>
        <begin position="76"/>
        <end position="124"/>
    </location>
</feature>
<dbReference type="Pfam" id="PF12728">
    <property type="entry name" value="HTH_17"/>
    <property type="match status" value="1"/>
</dbReference>
<comment type="caution">
    <text evidence="2">The sequence shown here is derived from an EMBL/GenBank/DDBJ whole genome shotgun (WGS) entry which is preliminary data.</text>
</comment>
<accession>A0AAW6L8U0</accession>
<evidence type="ECO:0000313" key="3">
    <source>
        <dbReference type="Proteomes" id="UP001217325"/>
    </source>
</evidence>
<sequence length="156" mass="16916">MSITTARTVLPPTDPTGETEVRALFGAFESAIASSVTLTVGNKSFVLSDEVVALMREALSAMADHQAITISKSNTVLSTQEAAELLGVSRPTLVRLLEEGEIPFEKPSRHRRVNLADLLAYKDRISGQRRTVLAEMTADAAEDDGFHTVNGFIETR</sequence>
<dbReference type="RefSeq" id="WP_209920859.1">
    <property type="nucleotide sequence ID" value="NZ_JAGIXV010000002.1"/>
</dbReference>
<reference evidence="2" key="1">
    <citation type="submission" date="2023-02" db="EMBL/GenBank/DDBJ databases">
        <title>A novel hydrolase synthesized by Rhodococcus erythropolis HQ is responsible for the detoxification of Zearalenone.</title>
        <authorList>
            <person name="Hu J."/>
            <person name="Xu J."/>
        </authorList>
    </citation>
    <scope>NUCLEOTIDE SEQUENCE</scope>
    <source>
        <strain evidence="2">HQ</strain>
    </source>
</reference>
<dbReference type="InterPro" id="IPR009061">
    <property type="entry name" value="DNA-bd_dom_put_sf"/>
</dbReference>
<dbReference type="EMBL" id="JARDXE010000002">
    <property type="protein sequence ID" value="MDE8644222.1"/>
    <property type="molecule type" value="Genomic_DNA"/>
</dbReference>
<dbReference type="NCBIfam" id="TIGR01764">
    <property type="entry name" value="excise"/>
    <property type="match status" value="1"/>
</dbReference>
<gene>
    <name evidence="2" type="ORF">PXH69_04630</name>
</gene>
<dbReference type="AlphaFoldDB" id="A0AAW6L8U0"/>
<dbReference type="InterPro" id="IPR010093">
    <property type="entry name" value="SinI_DNA-bd"/>
</dbReference>
<dbReference type="SUPFAM" id="SSF46955">
    <property type="entry name" value="Putative DNA-binding domain"/>
    <property type="match status" value="1"/>
</dbReference>
<evidence type="ECO:0000259" key="1">
    <source>
        <dbReference type="Pfam" id="PF12728"/>
    </source>
</evidence>
<dbReference type="GO" id="GO:0003677">
    <property type="term" value="F:DNA binding"/>
    <property type="evidence" value="ECO:0007669"/>
    <property type="project" value="InterPro"/>
</dbReference>